<dbReference type="AlphaFoldDB" id="A0A9Y2AG51"/>
<organism evidence="3 4">
    <name type="scientific">Selenobaculum gibii</name>
    <dbReference type="NCBI Taxonomy" id="3054208"/>
    <lineage>
        <taxon>Bacteria</taxon>
        <taxon>Bacillati</taxon>
        <taxon>Bacillota</taxon>
        <taxon>Negativicutes</taxon>
        <taxon>Selenomonadales</taxon>
        <taxon>Selenomonadaceae</taxon>
        <taxon>Selenobaculum</taxon>
    </lineage>
</organism>
<dbReference type="RefSeq" id="WP_147666936.1">
    <property type="nucleotide sequence ID" value="NZ_CP120678.1"/>
</dbReference>
<dbReference type="CDD" id="cd03789">
    <property type="entry name" value="GT9_LPS_heptosyltransferase"/>
    <property type="match status" value="1"/>
</dbReference>
<dbReference type="InterPro" id="IPR051199">
    <property type="entry name" value="LPS_LOS_Heptosyltrfase"/>
</dbReference>
<dbReference type="GO" id="GO:0009244">
    <property type="term" value="P:lipopolysaccharide core region biosynthetic process"/>
    <property type="evidence" value="ECO:0007669"/>
    <property type="project" value="TreeGrafter"/>
</dbReference>
<reference evidence="3" key="1">
    <citation type="submission" date="2023-03" db="EMBL/GenBank/DDBJ databases">
        <title>Selenobaculum gbiensis gen. nov. sp. nov., a new bacterium isolated from the gut microbiota of IBD patient.</title>
        <authorList>
            <person name="Yeo S."/>
            <person name="Park H."/>
            <person name="Huh C.S."/>
        </authorList>
    </citation>
    <scope>NUCLEOTIDE SEQUENCE</scope>
    <source>
        <strain evidence="3">ICN-92133</strain>
    </source>
</reference>
<evidence type="ECO:0000313" key="3">
    <source>
        <dbReference type="EMBL" id="WIW71065.1"/>
    </source>
</evidence>
<proteinExistence type="predicted"/>
<evidence type="ECO:0000313" key="4">
    <source>
        <dbReference type="Proteomes" id="UP001243623"/>
    </source>
</evidence>
<dbReference type="InterPro" id="IPR002201">
    <property type="entry name" value="Glyco_trans_9"/>
</dbReference>
<dbReference type="GO" id="GO:0005829">
    <property type="term" value="C:cytosol"/>
    <property type="evidence" value="ECO:0007669"/>
    <property type="project" value="TreeGrafter"/>
</dbReference>
<dbReference type="Pfam" id="PF01075">
    <property type="entry name" value="Glyco_transf_9"/>
    <property type="match status" value="1"/>
</dbReference>
<keyword evidence="4" id="KW-1185">Reference proteome</keyword>
<gene>
    <name evidence="3" type="ORF">P3F81_01690</name>
</gene>
<dbReference type="PANTHER" id="PTHR30160:SF1">
    <property type="entry name" value="LIPOPOLYSACCHARIDE 1,2-N-ACETYLGLUCOSAMINETRANSFERASE-RELATED"/>
    <property type="match status" value="1"/>
</dbReference>
<dbReference type="GO" id="GO:0008713">
    <property type="term" value="F:ADP-heptose-lipopolysaccharide heptosyltransferase activity"/>
    <property type="evidence" value="ECO:0007669"/>
    <property type="project" value="TreeGrafter"/>
</dbReference>
<sequence length="324" mass="36133">MRKILVFNRLGIGDVVVTTPLAQLIKENFDAKVGFVVAAKSADILKNHDYIDDVFPYTKRTKREVISQIKAKCYNEAIIVDERFSSSLLAWKSGAKLLNVGKEMSVGIKRIFIRKQHELRASEDFGSYIKLLSPTIQYKGILPKVGNMDETRAEYVKDWLNKIFAMSKQLVLIVPRSAADNKNWPRESFAELNRYLNQRGVVPAYIGSPADKEYIDQIGGKKYNAAGELSLRELPVIAKKAAFAVSVCTGPLHIIGTANIPILAIYGQGEPKRWAPASAIVVQSKLPCVPCLRLDCSQPKGQTCMDEILPSRLVDIIETNKLLQ</sequence>
<dbReference type="PANTHER" id="PTHR30160">
    <property type="entry name" value="TETRAACYLDISACCHARIDE 4'-KINASE-RELATED"/>
    <property type="match status" value="1"/>
</dbReference>
<evidence type="ECO:0000256" key="1">
    <source>
        <dbReference type="ARBA" id="ARBA00022676"/>
    </source>
</evidence>
<keyword evidence="1" id="KW-0328">Glycosyltransferase</keyword>
<evidence type="ECO:0000256" key="2">
    <source>
        <dbReference type="ARBA" id="ARBA00022679"/>
    </source>
</evidence>
<dbReference type="SUPFAM" id="SSF53756">
    <property type="entry name" value="UDP-Glycosyltransferase/glycogen phosphorylase"/>
    <property type="match status" value="1"/>
</dbReference>
<keyword evidence="2" id="KW-0808">Transferase</keyword>
<dbReference type="KEGG" id="sgbi:P3F81_01690"/>
<dbReference type="Gene3D" id="3.40.50.2000">
    <property type="entry name" value="Glycogen Phosphorylase B"/>
    <property type="match status" value="2"/>
</dbReference>
<accession>A0A9Y2AG51</accession>
<name>A0A9Y2AG51_9FIRM</name>
<dbReference type="EMBL" id="CP120678">
    <property type="protein sequence ID" value="WIW71065.1"/>
    <property type="molecule type" value="Genomic_DNA"/>
</dbReference>
<protein>
    <submittedName>
        <fullName evidence="3">Glycosyltransferase family 9 protein</fullName>
    </submittedName>
</protein>
<dbReference type="Proteomes" id="UP001243623">
    <property type="component" value="Chromosome"/>
</dbReference>